<evidence type="ECO:0000256" key="1">
    <source>
        <dbReference type="ARBA" id="ARBA00004196"/>
    </source>
</evidence>
<evidence type="ECO:0000259" key="5">
    <source>
        <dbReference type="Pfam" id="PF00496"/>
    </source>
</evidence>
<comment type="similarity">
    <text evidence="2">Belongs to the bacterial solute-binding protein 5 family.</text>
</comment>
<dbReference type="GO" id="GO:0030313">
    <property type="term" value="C:cell envelope"/>
    <property type="evidence" value="ECO:0007669"/>
    <property type="project" value="UniProtKB-SubCell"/>
</dbReference>
<organism evidence="6">
    <name type="scientific">marine sediment metagenome</name>
    <dbReference type="NCBI Taxonomy" id="412755"/>
    <lineage>
        <taxon>unclassified sequences</taxon>
        <taxon>metagenomes</taxon>
        <taxon>ecological metagenomes</taxon>
    </lineage>
</organism>
<proteinExistence type="inferred from homology"/>
<dbReference type="Gene3D" id="3.40.190.10">
    <property type="entry name" value="Periplasmic binding protein-like II"/>
    <property type="match status" value="1"/>
</dbReference>
<feature type="non-terminal residue" evidence="6">
    <location>
        <position position="246"/>
    </location>
</feature>
<keyword evidence="3" id="KW-0813">Transport</keyword>
<protein>
    <recommendedName>
        <fullName evidence="5">Solute-binding protein family 5 domain-containing protein</fullName>
    </recommendedName>
</protein>
<comment type="caution">
    <text evidence="6">The sequence shown here is derived from an EMBL/GenBank/DDBJ whole genome shotgun (WGS) entry which is preliminary data.</text>
</comment>
<evidence type="ECO:0000256" key="4">
    <source>
        <dbReference type="ARBA" id="ARBA00022729"/>
    </source>
</evidence>
<sequence>LGFNMEDPILGRNKPLRLAMSRAIDREKFIELFFNGRHKVAHGFVAPLMDSYDASIKEKGYARYDPGEARQLLAEAEEVHGGELPELRLAMPGTGTFGRQMGQFLQRQLTEIGLRVEVEYMDWPTYQEKVNTRSAQMFCSGVSASIPDAEDFLGLFCSKYWAPGSNKFNYRNEEYDRLYEKVSVMFESPERVELYRKMELMVLEDCPAAFLNHRVAYVLHHDWYKNYKPHAFAYGLSKYRRIDLAK</sequence>
<dbReference type="Gene3D" id="3.10.105.10">
    <property type="entry name" value="Dipeptide-binding Protein, Domain 3"/>
    <property type="match status" value="1"/>
</dbReference>
<feature type="domain" description="Solute-binding protein family 5" evidence="5">
    <location>
        <begin position="1"/>
        <end position="160"/>
    </location>
</feature>
<evidence type="ECO:0000256" key="3">
    <source>
        <dbReference type="ARBA" id="ARBA00022448"/>
    </source>
</evidence>
<evidence type="ECO:0000256" key="2">
    <source>
        <dbReference type="ARBA" id="ARBA00005695"/>
    </source>
</evidence>
<dbReference type="PANTHER" id="PTHR30290:SF10">
    <property type="entry name" value="PERIPLASMIC OLIGOPEPTIDE-BINDING PROTEIN-RELATED"/>
    <property type="match status" value="1"/>
</dbReference>
<dbReference type="InterPro" id="IPR039424">
    <property type="entry name" value="SBP_5"/>
</dbReference>
<dbReference type="PANTHER" id="PTHR30290">
    <property type="entry name" value="PERIPLASMIC BINDING COMPONENT OF ABC TRANSPORTER"/>
    <property type="match status" value="1"/>
</dbReference>
<feature type="non-terminal residue" evidence="6">
    <location>
        <position position="1"/>
    </location>
</feature>
<evidence type="ECO:0000313" key="6">
    <source>
        <dbReference type="EMBL" id="GAH80427.1"/>
    </source>
</evidence>
<comment type="subcellular location">
    <subcellularLocation>
        <location evidence="1">Cell envelope</location>
    </subcellularLocation>
</comment>
<dbReference type="AlphaFoldDB" id="X1IFD3"/>
<accession>X1IFD3</accession>
<dbReference type="SUPFAM" id="SSF53850">
    <property type="entry name" value="Periplasmic binding protein-like II"/>
    <property type="match status" value="1"/>
</dbReference>
<dbReference type="Pfam" id="PF00496">
    <property type="entry name" value="SBP_bac_5"/>
    <property type="match status" value="1"/>
</dbReference>
<keyword evidence="4" id="KW-0732">Signal</keyword>
<dbReference type="GO" id="GO:1904680">
    <property type="term" value="F:peptide transmembrane transporter activity"/>
    <property type="evidence" value="ECO:0007669"/>
    <property type="project" value="TreeGrafter"/>
</dbReference>
<dbReference type="InterPro" id="IPR000914">
    <property type="entry name" value="SBP_5_dom"/>
</dbReference>
<reference evidence="6" key="1">
    <citation type="journal article" date="2014" name="Front. Microbiol.">
        <title>High frequency of phylogenetically diverse reductive dehalogenase-homologous genes in deep subseafloor sedimentary metagenomes.</title>
        <authorList>
            <person name="Kawai M."/>
            <person name="Futagami T."/>
            <person name="Toyoda A."/>
            <person name="Takaki Y."/>
            <person name="Nishi S."/>
            <person name="Hori S."/>
            <person name="Arai W."/>
            <person name="Tsubouchi T."/>
            <person name="Morono Y."/>
            <person name="Uchiyama I."/>
            <person name="Ito T."/>
            <person name="Fujiyama A."/>
            <person name="Inagaki F."/>
            <person name="Takami H."/>
        </authorList>
    </citation>
    <scope>NUCLEOTIDE SEQUENCE</scope>
    <source>
        <strain evidence="6">Expedition CK06-06</strain>
    </source>
</reference>
<dbReference type="GO" id="GO:0015833">
    <property type="term" value="P:peptide transport"/>
    <property type="evidence" value="ECO:0007669"/>
    <property type="project" value="TreeGrafter"/>
</dbReference>
<name>X1IFD3_9ZZZZ</name>
<dbReference type="EMBL" id="BARU01038056">
    <property type="protein sequence ID" value="GAH80427.1"/>
    <property type="molecule type" value="Genomic_DNA"/>
</dbReference>
<gene>
    <name evidence="6" type="ORF">S03H2_59202</name>
</gene>